<dbReference type="InterPro" id="IPR036614">
    <property type="entry name" value="RusA-like_sf"/>
</dbReference>
<evidence type="ECO:0000313" key="2">
    <source>
        <dbReference type="Proteomes" id="UP000263517"/>
    </source>
</evidence>
<dbReference type="InterPro" id="IPR008822">
    <property type="entry name" value="Endonuclease_RusA-like"/>
</dbReference>
<name>A0A350P2M1_9ALTE</name>
<gene>
    <name evidence="1" type="ORF">DCW74_07370</name>
</gene>
<dbReference type="AlphaFoldDB" id="A0A350P2M1"/>
<accession>A0A350P2M1</accession>
<organism evidence="1 2">
    <name type="scientific">Alteromonas australica</name>
    <dbReference type="NCBI Taxonomy" id="589873"/>
    <lineage>
        <taxon>Bacteria</taxon>
        <taxon>Pseudomonadati</taxon>
        <taxon>Pseudomonadota</taxon>
        <taxon>Gammaproteobacteria</taxon>
        <taxon>Alteromonadales</taxon>
        <taxon>Alteromonadaceae</taxon>
        <taxon>Alteromonas/Salinimonas group</taxon>
        <taxon>Alteromonas</taxon>
    </lineage>
</organism>
<comment type="caution">
    <text evidence="1">The sequence shown here is derived from an EMBL/GenBank/DDBJ whole genome shotgun (WGS) entry which is preliminary data.</text>
</comment>
<dbReference type="GO" id="GO:0006281">
    <property type="term" value="P:DNA repair"/>
    <property type="evidence" value="ECO:0007669"/>
    <property type="project" value="InterPro"/>
</dbReference>
<dbReference type="Pfam" id="PF05866">
    <property type="entry name" value="RusA"/>
    <property type="match status" value="1"/>
</dbReference>
<dbReference type="EMBL" id="DNAN01000255">
    <property type="protein sequence ID" value="HAW75538.1"/>
    <property type="molecule type" value="Genomic_DNA"/>
</dbReference>
<protein>
    <submittedName>
        <fullName evidence="1">Uncharacterized protein</fullName>
    </submittedName>
</protein>
<dbReference type="SUPFAM" id="SSF103084">
    <property type="entry name" value="Holliday junction resolvase RusA"/>
    <property type="match status" value="1"/>
</dbReference>
<dbReference type="Gene3D" id="3.30.1330.70">
    <property type="entry name" value="Holliday junction resolvase RusA"/>
    <property type="match status" value="1"/>
</dbReference>
<dbReference type="GO" id="GO:0006310">
    <property type="term" value="P:DNA recombination"/>
    <property type="evidence" value="ECO:0007669"/>
    <property type="project" value="InterPro"/>
</dbReference>
<proteinExistence type="predicted"/>
<dbReference type="GO" id="GO:0000287">
    <property type="term" value="F:magnesium ion binding"/>
    <property type="evidence" value="ECO:0007669"/>
    <property type="project" value="InterPro"/>
</dbReference>
<sequence>MSTSLEVYNGIIYGEPASKANSRKIVMFGKRPAIIKSQKARDYVKAFEKQCKKLPKLVTDDLVVEMTIYYASRRPDLDESVVLDCMQGFIYKNDRQVKKKIINWGLDRDNPRSEIKVSLLQQDKQ</sequence>
<evidence type="ECO:0000313" key="1">
    <source>
        <dbReference type="EMBL" id="HAW75538.1"/>
    </source>
</evidence>
<dbReference type="Proteomes" id="UP000263517">
    <property type="component" value="Unassembled WGS sequence"/>
</dbReference>
<reference evidence="1 2" key="1">
    <citation type="journal article" date="2018" name="Nat. Biotechnol.">
        <title>A standardized bacterial taxonomy based on genome phylogeny substantially revises the tree of life.</title>
        <authorList>
            <person name="Parks D.H."/>
            <person name="Chuvochina M."/>
            <person name="Waite D.W."/>
            <person name="Rinke C."/>
            <person name="Skarshewski A."/>
            <person name="Chaumeil P.A."/>
            <person name="Hugenholtz P."/>
        </authorList>
    </citation>
    <scope>NUCLEOTIDE SEQUENCE [LARGE SCALE GENOMIC DNA]</scope>
    <source>
        <strain evidence="1">UBA11978</strain>
    </source>
</reference>